<dbReference type="GeneID" id="80399354"/>
<reference evidence="1" key="1">
    <citation type="submission" date="2020-09" db="EMBL/GenBank/DDBJ databases">
        <title>Leviviricetes taxonomy.</title>
        <authorList>
            <person name="Stockdale S.R."/>
            <person name="Callanan J."/>
            <person name="Adriaenssens E.M."/>
            <person name="Kuhn J.H."/>
            <person name="Rumnieks J."/>
            <person name="Shkoporov A."/>
            <person name="Draper L.A."/>
            <person name="Ross P."/>
            <person name="Hill C."/>
        </authorList>
    </citation>
    <scope>NUCLEOTIDE SEQUENCE</scope>
</reference>
<proteinExistence type="predicted"/>
<dbReference type="KEGG" id="vg:80399354"/>
<dbReference type="Proteomes" id="UP000678351">
    <property type="component" value="Segment"/>
</dbReference>
<accession>A0A8S5L061</accession>
<dbReference type="RefSeq" id="YP_010770133.1">
    <property type="nucleotide sequence ID" value="NC_074173.1"/>
</dbReference>
<keyword evidence="2" id="KW-1185">Reference proteome</keyword>
<dbReference type="GO" id="GO:0019028">
    <property type="term" value="C:viral capsid"/>
    <property type="evidence" value="ECO:0007669"/>
    <property type="project" value="UniProtKB-KW"/>
</dbReference>
<keyword evidence="1" id="KW-0946">Virion</keyword>
<organism evidence="1 2">
    <name type="scientific">ssRNA phage SRR6960551_12</name>
    <dbReference type="NCBI Taxonomy" id="2786550"/>
    <lineage>
        <taxon>Viruses</taxon>
        <taxon>Riboviria</taxon>
        <taxon>Orthornavirae</taxon>
        <taxon>Lenarviricota</taxon>
        <taxon>Leviviricetes</taxon>
        <taxon>Norzivirales</taxon>
        <taxon>Solspiviridae</taxon>
        <taxon>Voulevirus</taxon>
        <taxon>Voulevirus limivivens</taxon>
    </lineage>
</organism>
<evidence type="ECO:0000313" key="1">
    <source>
        <dbReference type="EMBL" id="DAD51017.1"/>
    </source>
</evidence>
<protein>
    <submittedName>
        <fullName evidence="1">Coat protein</fullName>
    </submittedName>
</protein>
<sequence>MSITVNAKTYTANKFNNNVVGYFGPNNSALAADKLSLSATESQGNTTYSGDVRGAARFIRTTTLTGALTPSGTAYLDILPKLPRGMASADIDALLNDAGSFLSSADGKTWIKSQKTSW</sequence>
<gene>
    <name evidence="1" type="primary">SRR6960551_12_2</name>
</gene>
<dbReference type="EMBL" id="BK013693">
    <property type="protein sequence ID" value="DAD51017.1"/>
    <property type="molecule type" value="Genomic_RNA"/>
</dbReference>
<name>A0A8S5L061_9VIRU</name>
<evidence type="ECO:0000313" key="2">
    <source>
        <dbReference type="Proteomes" id="UP000678351"/>
    </source>
</evidence>
<keyword evidence="1" id="KW-0167">Capsid protein</keyword>